<evidence type="ECO:0000256" key="1">
    <source>
        <dbReference type="ARBA" id="ARBA00001148"/>
    </source>
</evidence>
<keyword evidence="5" id="KW-1185">Reference proteome</keyword>
<dbReference type="OrthoDB" id="6409228at2759"/>
<evidence type="ECO:0000256" key="2">
    <source>
        <dbReference type="ARBA" id="ARBA00007529"/>
    </source>
</evidence>
<sequence>MYGGFITPPNDSGTHFGVLFWHKDDFLTACGHGTAALGYWEVSRGLLKAPEGGGVVGVVIDIPSGRVVVKIVVEGGKLVQAIFRQRLQFPIRKILTFGLSFAGAANASVDAAQLGLKVEPSNVNRFISLGREVELTM</sequence>
<dbReference type="EMBL" id="JAGPXC010000003">
    <property type="protein sequence ID" value="KAH6655810.1"/>
    <property type="molecule type" value="Genomic_DNA"/>
</dbReference>
<accession>A0A9P9A071</accession>
<organism evidence="4 5">
    <name type="scientific">Truncatella angustata</name>
    <dbReference type="NCBI Taxonomy" id="152316"/>
    <lineage>
        <taxon>Eukaryota</taxon>
        <taxon>Fungi</taxon>
        <taxon>Dikarya</taxon>
        <taxon>Ascomycota</taxon>
        <taxon>Pezizomycotina</taxon>
        <taxon>Sordariomycetes</taxon>
        <taxon>Xylariomycetidae</taxon>
        <taxon>Amphisphaeriales</taxon>
        <taxon>Sporocadaceae</taxon>
        <taxon>Truncatella</taxon>
    </lineage>
</organism>
<dbReference type="AlphaFoldDB" id="A0A9P9A071"/>
<gene>
    <name evidence="4" type="ORF">BKA67DRAFT_675784</name>
</gene>
<proteinExistence type="inferred from homology"/>
<evidence type="ECO:0000313" key="5">
    <source>
        <dbReference type="Proteomes" id="UP000758603"/>
    </source>
</evidence>
<dbReference type="GeneID" id="70137680"/>
<reference evidence="4" key="1">
    <citation type="journal article" date="2021" name="Nat. Commun.">
        <title>Genetic determinants of endophytism in the Arabidopsis root mycobiome.</title>
        <authorList>
            <person name="Mesny F."/>
            <person name="Miyauchi S."/>
            <person name="Thiergart T."/>
            <person name="Pickel B."/>
            <person name="Atanasova L."/>
            <person name="Karlsson M."/>
            <person name="Huettel B."/>
            <person name="Barry K.W."/>
            <person name="Haridas S."/>
            <person name="Chen C."/>
            <person name="Bauer D."/>
            <person name="Andreopoulos W."/>
            <person name="Pangilinan J."/>
            <person name="LaButti K."/>
            <person name="Riley R."/>
            <person name="Lipzen A."/>
            <person name="Clum A."/>
            <person name="Drula E."/>
            <person name="Henrissat B."/>
            <person name="Kohler A."/>
            <person name="Grigoriev I.V."/>
            <person name="Martin F.M."/>
            <person name="Hacquard S."/>
        </authorList>
    </citation>
    <scope>NUCLEOTIDE SEQUENCE</scope>
    <source>
        <strain evidence="4">MPI-SDFR-AT-0073</strain>
    </source>
</reference>
<dbReference type="GO" id="GO:0050346">
    <property type="term" value="F:trans-L-3-hydroxyproline dehydratase activity"/>
    <property type="evidence" value="ECO:0007669"/>
    <property type="project" value="UniProtKB-EC"/>
</dbReference>
<comment type="caution">
    <text evidence="4">The sequence shown here is derived from an EMBL/GenBank/DDBJ whole genome shotgun (WGS) entry which is preliminary data.</text>
</comment>
<comment type="similarity">
    <text evidence="2">Belongs to the proline racemase family.</text>
</comment>
<protein>
    <recommendedName>
        <fullName evidence="3">trans-L-3-hydroxyproline dehydratase</fullName>
        <ecNumber evidence="3">4.2.1.77</ecNumber>
    </recommendedName>
</protein>
<evidence type="ECO:0000313" key="4">
    <source>
        <dbReference type="EMBL" id="KAH6655810.1"/>
    </source>
</evidence>
<evidence type="ECO:0000256" key="3">
    <source>
        <dbReference type="ARBA" id="ARBA00013105"/>
    </source>
</evidence>
<dbReference type="PANTHER" id="PTHR33442">
    <property type="entry name" value="TRANS-3-HYDROXY-L-PROLINE DEHYDRATASE"/>
    <property type="match status" value="1"/>
</dbReference>
<comment type="catalytic activity">
    <reaction evidence="1">
        <text>trans-3-hydroxy-L-proline = 1-pyrroline-2-carboxylate + H2O</text>
        <dbReference type="Rhea" id="RHEA:10320"/>
        <dbReference type="ChEBI" id="CHEBI:15377"/>
        <dbReference type="ChEBI" id="CHEBI:39785"/>
        <dbReference type="ChEBI" id="CHEBI:57938"/>
        <dbReference type="EC" id="4.2.1.77"/>
    </reaction>
</comment>
<dbReference type="RefSeq" id="XP_045960075.1">
    <property type="nucleotide sequence ID" value="XM_046108789.1"/>
</dbReference>
<dbReference type="Pfam" id="PF05544">
    <property type="entry name" value="Pro_racemase"/>
    <property type="match status" value="1"/>
</dbReference>
<dbReference type="SUPFAM" id="SSF54506">
    <property type="entry name" value="Diaminopimelate epimerase-like"/>
    <property type="match status" value="1"/>
</dbReference>
<dbReference type="PANTHER" id="PTHR33442:SF1">
    <property type="entry name" value="TRANS-3-HYDROXY-L-PROLINE DEHYDRATASE"/>
    <property type="match status" value="1"/>
</dbReference>
<dbReference type="Gene3D" id="3.10.310.10">
    <property type="entry name" value="Diaminopimelate Epimerase, Chain A, domain 1"/>
    <property type="match status" value="1"/>
</dbReference>
<dbReference type="EC" id="4.2.1.77" evidence="3"/>
<dbReference type="InterPro" id="IPR008794">
    <property type="entry name" value="Pro_racemase_fam"/>
</dbReference>
<name>A0A9P9A071_9PEZI</name>
<dbReference type="Proteomes" id="UP000758603">
    <property type="component" value="Unassembled WGS sequence"/>
</dbReference>